<dbReference type="CDD" id="cd02440">
    <property type="entry name" value="AdoMet_MTases"/>
    <property type="match status" value="1"/>
</dbReference>
<accession>A0AAP8NMU4</accession>
<dbReference type="Gene3D" id="3.40.50.150">
    <property type="entry name" value="Vaccinia Virus protein VP39"/>
    <property type="match status" value="1"/>
</dbReference>
<dbReference type="GO" id="GO:0008168">
    <property type="term" value="F:methyltransferase activity"/>
    <property type="evidence" value="ECO:0007669"/>
    <property type="project" value="UniProtKB-KW"/>
</dbReference>
<dbReference type="Proteomes" id="UP000235914">
    <property type="component" value="Unassembled WGS sequence"/>
</dbReference>
<dbReference type="PIRSF" id="PIRSF004553">
    <property type="entry name" value="CHP00095"/>
    <property type="match status" value="1"/>
</dbReference>
<organism evidence="3 4">
    <name type="scientific">Akkermansia muciniphila</name>
    <dbReference type="NCBI Taxonomy" id="239935"/>
    <lineage>
        <taxon>Bacteria</taxon>
        <taxon>Pseudomonadati</taxon>
        <taxon>Verrucomicrobiota</taxon>
        <taxon>Verrucomicrobiia</taxon>
        <taxon>Verrucomicrobiales</taxon>
        <taxon>Akkermansiaceae</taxon>
        <taxon>Akkermansia</taxon>
    </lineage>
</organism>
<dbReference type="EMBL" id="PJKN01000002">
    <property type="protein sequence ID" value="PNC56931.1"/>
    <property type="molecule type" value="Genomic_DNA"/>
</dbReference>
<dbReference type="RefSeq" id="WP_102735482.1">
    <property type="nucleotide sequence ID" value="NZ_PJKN01000002.1"/>
</dbReference>
<evidence type="ECO:0000256" key="1">
    <source>
        <dbReference type="ARBA" id="ARBA00022603"/>
    </source>
</evidence>
<dbReference type="Pfam" id="PF03602">
    <property type="entry name" value="Cons_hypoth95"/>
    <property type="match status" value="1"/>
</dbReference>
<dbReference type="PROSITE" id="PS00092">
    <property type="entry name" value="N6_MTASE"/>
    <property type="match status" value="1"/>
</dbReference>
<dbReference type="InterPro" id="IPR002052">
    <property type="entry name" value="DNA_methylase_N6_adenine_CS"/>
</dbReference>
<dbReference type="PANTHER" id="PTHR43542:SF1">
    <property type="entry name" value="METHYLTRANSFERASE"/>
    <property type="match status" value="1"/>
</dbReference>
<dbReference type="SUPFAM" id="SSF53335">
    <property type="entry name" value="S-adenosyl-L-methionine-dependent methyltransferases"/>
    <property type="match status" value="1"/>
</dbReference>
<dbReference type="PANTHER" id="PTHR43542">
    <property type="entry name" value="METHYLTRANSFERASE"/>
    <property type="match status" value="1"/>
</dbReference>
<keyword evidence="2" id="KW-0808">Transferase</keyword>
<name>A0AAP8NMU4_9BACT</name>
<keyword evidence="1" id="KW-0489">Methyltransferase</keyword>
<dbReference type="GO" id="GO:0003676">
    <property type="term" value="F:nucleic acid binding"/>
    <property type="evidence" value="ECO:0007669"/>
    <property type="project" value="InterPro"/>
</dbReference>
<gene>
    <name evidence="3" type="ORF">CXU09_04975</name>
</gene>
<sequence length="191" mass="20396">MRIISGKSGGITLSVPKGEVRPTTDRVREAVFSILNPLMDQADVLDLFTGSGAFGLEALSRGAGNARMVDFSRLSCAAARANLVKTGLEGGTVIQGDAVQFVKRELLAGRKYDIIFADPPYCKGPADRDFIVELAEAGVAGLLKSGGVFIAEVQEGWGTGREGAAEIDGLNLVDTRRYGKNMLLFYQLPEK</sequence>
<comment type="caution">
    <text evidence="3">The sequence shown here is derived from an EMBL/GenBank/DDBJ whole genome shotgun (WGS) entry which is preliminary data.</text>
</comment>
<proteinExistence type="predicted"/>
<evidence type="ECO:0000313" key="3">
    <source>
        <dbReference type="EMBL" id="PNC56931.1"/>
    </source>
</evidence>
<dbReference type="InterPro" id="IPR029063">
    <property type="entry name" value="SAM-dependent_MTases_sf"/>
</dbReference>
<dbReference type="AlphaFoldDB" id="A0AAP8NMU4"/>
<evidence type="ECO:0000256" key="2">
    <source>
        <dbReference type="ARBA" id="ARBA00022679"/>
    </source>
</evidence>
<reference evidence="3 4" key="1">
    <citation type="journal article" date="2017" name="BMC Genomics">
        <title>Genome sequencing of 39 Akkermansia muciniphila isolates reveals its population structure, genomic and functional diverisity, and global distribution in mammalian gut microbiotas.</title>
        <authorList>
            <person name="Guo X."/>
            <person name="Li S."/>
            <person name="Zhang J."/>
            <person name="Wu F."/>
            <person name="Li X."/>
            <person name="Wu D."/>
            <person name="Zhang M."/>
            <person name="Ou Z."/>
            <person name="Jie Z."/>
            <person name="Yan Q."/>
            <person name="Li P."/>
            <person name="Yi J."/>
            <person name="Peng Y."/>
        </authorList>
    </citation>
    <scope>NUCLEOTIDE SEQUENCE [LARGE SCALE GENOMIC DNA]</scope>
    <source>
        <strain evidence="3 4">GP43</strain>
    </source>
</reference>
<protein>
    <submittedName>
        <fullName evidence="3">16S rRNA (Guanine(966)-N(2))-methyltransferase RsmD</fullName>
    </submittedName>
</protein>
<evidence type="ECO:0000313" key="4">
    <source>
        <dbReference type="Proteomes" id="UP000235914"/>
    </source>
</evidence>
<dbReference type="GO" id="GO:0031167">
    <property type="term" value="P:rRNA methylation"/>
    <property type="evidence" value="ECO:0007669"/>
    <property type="project" value="InterPro"/>
</dbReference>
<dbReference type="InterPro" id="IPR004398">
    <property type="entry name" value="RNA_MeTrfase_RsmD"/>
</dbReference>